<evidence type="ECO:0000256" key="1">
    <source>
        <dbReference type="ARBA" id="ARBA00001947"/>
    </source>
</evidence>
<evidence type="ECO:0000256" key="9">
    <source>
        <dbReference type="ARBA" id="ARBA00022833"/>
    </source>
</evidence>
<keyword evidence="19" id="KW-1185">Reference proteome</keyword>
<dbReference type="InterPro" id="IPR014729">
    <property type="entry name" value="Rossmann-like_a/b/a_fold"/>
</dbReference>
<keyword evidence="8 15" id="KW-0547">Nucleotide-binding</keyword>
<evidence type="ECO:0000256" key="12">
    <source>
        <dbReference type="ARBA" id="ARBA00023146"/>
    </source>
</evidence>
<reference evidence="18 19" key="1">
    <citation type="submission" date="2019-03" db="EMBL/GenBank/DDBJ databases">
        <title>Draft genome sequences of novel Actinobacteria.</title>
        <authorList>
            <person name="Sahin N."/>
            <person name="Ay H."/>
            <person name="Saygin H."/>
        </authorList>
    </citation>
    <scope>NUCLEOTIDE SEQUENCE [LARGE SCALE GENOMIC DNA]</scope>
    <source>
        <strain evidence="18 19">5K138</strain>
    </source>
</reference>
<feature type="short sequence motif" description="'HIGH' region" evidence="15">
    <location>
        <begin position="53"/>
        <end position="63"/>
    </location>
</feature>
<dbReference type="PANTHER" id="PTHR42780">
    <property type="entry name" value="SOLEUCYL-TRNA SYNTHETASE"/>
    <property type="match status" value="1"/>
</dbReference>
<dbReference type="GO" id="GO:0004822">
    <property type="term" value="F:isoleucine-tRNA ligase activity"/>
    <property type="evidence" value="ECO:0007669"/>
    <property type="project" value="UniProtKB-UniRule"/>
</dbReference>
<evidence type="ECO:0000256" key="6">
    <source>
        <dbReference type="ARBA" id="ARBA00022598"/>
    </source>
</evidence>
<dbReference type="InterPro" id="IPR033709">
    <property type="entry name" value="Anticodon_Ile_ABEc"/>
</dbReference>
<dbReference type="InterPro" id="IPR023586">
    <property type="entry name" value="Ile-tRNA-ligase_type2"/>
</dbReference>
<evidence type="ECO:0000259" key="16">
    <source>
        <dbReference type="Pfam" id="PF00133"/>
    </source>
</evidence>
<dbReference type="Pfam" id="PF19302">
    <property type="entry name" value="DUF5915"/>
    <property type="match status" value="1"/>
</dbReference>
<dbReference type="RefSeq" id="WP_131901410.1">
    <property type="nucleotide sequence ID" value="NZ_SMKZ01000073.1"/>
</dbReference>
<dbReference type="InterPro" id="IPR002300">
    <property type="entry name" value="aa-tRNA-synth_Ia"/>
</dbReference>
<accession>A0A4R5CFF0</accession>
<keyword evidence="9 15" id="KW-0862">Zinc</keyword>
<evidence type="ECO:0000256" key="8">
    <source>
        <dbReference type="ARBA" id="ARBA00022741"/>
    </source>
</evidence>
<dbReference type="CDD" id="cd00818">
    <property type="entry name" value="IleRS_core"/>
    <property type="match status" value="1"/>
</dbReference>
<comment type="cofactor">
    <cofactor evidence="1 15">
        <name>Zn(2+)</name>
        <dbReference type="ChEBI" id="CHEBI:29105"/>
    </cofactor>
</comment>
<dbReference type="SUPFAM" id="SSF47323">
    <property type="entry name" value="Anticodon-binding domain of a subclass of class I aminoacyl-tRNA synthetases"/>
    <property type="match status" value="1"/>
</dbReference>
<evidence type="ECO:0000256" key="14">
    <source>
        <dbReference type="ARBA" id="ARBA00048359"/>
    </source>
</evidence>
<feature type="binding site" evidence="15">
    <location>
        <position position="636"/>
    </location>
    <ligand>
        <name>ATP</name>
        <dbReference type="ChEBI" id="CHEBI:30616"/>
    </ligand>
</feature>
<dbReference type="SUPFAM" id="SSF52374">
    <property type="entry name" value="Nucleotidylyl transferase"/>
    <property type="match status" value="1"/>
</dbReference>
<dbReference type="GO" id="GO:0006428">
    <property type="term" value="P:isoleucyl-tRNA aminoacylation"/>
    <property type="evidence" value="ECO:0007669"/>
    <property type="project" value="UniProtKB-UniRule"/>
</dbReference>
<dbReference type="PANTHER" id="PTHR42780:SF1">
    <property type="entry name" value="ISOLEUCINE--TRNA LIGASE, CYTOPLASMIC"/>
    <property type="match status" value="1"/>
</dbReference>
<dbReference type="CDD" id="cd07961">
    <property type="entry name" value="Anticodon_Ia_Ile_ABEc"/>
    <property type="match status" value="1"/>
</dbReference>
<dbReference type="GO" id="GO:0000049">
    <property type="term" value="F:tRNA binding"/>
    <property type="evidence" value="ECO:0007669"/>
    <property type="project" value="InterPro"/>
</dbReference>
<gene>
    <name evidence="15" type="primary">ileS</name>
    <name evidence="18" type="ORF">E1269_29505</name>
</gene>
<keyword evidence="11 15" id="KW-0648">Protein biosynthesis</keyword>
<evidence type="ECO:0000256" key="13">
    <source>
        <dbReference type="ARBA" id="ARBA00025217"/>
    </source>
</evidence>
<dbReference type="Gene3D" id="1.10.730.10">
    <property type="entry name" value="Isoleucyl-tRNA Synthetase, Domain 1"/>
    <property type="match status" value="1"/>
</dbReference>
<feature type="domain" description="Methionyl/Valyl/Leucyl/Isoleucyl-tRNA synthetase anticodon-binding" evidence="17">
    <location>
        <begin position="724"/>
        <end position="869"/>
    </location>
</feature>
<evidence type="ECO:0000313" key="18">
    <source>
        <dbReference type="EMBL" id="TDD97749.1"/>
    </source>
</evidence>
<comment type="caution">
    <text evidence="18">The sequence shown here is derived from an EMBL/GenBank/DDBJ whole genome shotgun (WGS) entry which is preliminary data.</text>
</comment>
<dbReference type="Pfam" id="PF00133">
    <property type="entry name" value="tRNA-synt_1"/>
    <property type="match status" value="1"/>
</dbReference>
<protein>
    <recommendedName>
        <fullName evidence="15">Isoleucine--tRNA ligase</fullName>
        <ecNumber evidence="15">6.1.1.5</ecNumber>
    </recommendedName>
    <alternativeName>
        <fullName evidence="15">Isoleucyl-tRNA synthetase</fullName>
        <shortName evidence="15">IleRS</shortName>
    </alternativeName>
</protein>
<keyword evidence="5 15" id="KW-0963">Cytoplasm</keyword>
<dbReference type="GO" id="GO:0002161">
    <property type="term" value="F:aminoacyl-tRNA deacylase activity"/>
    <property type="evidence" value="ECO:0007669"/>
    <property type="project" value="InterPro"/>
</dbReference>
<name>A0A4R5CFF0_9ACTN</name>
<dbReference type="InterPro" id="IPR002301">
    <property type="entry name" value="Ile-tRNA-ligase"/>
</dbReference>
<dbReference type="InParanoid" id="A0A4R5CFF0"/>
<dbReference type="EMBL" id="SMKZ01000073">
    <property type="protein sequence ID" value="TDD97749.1"/>
    <property type="molecule type" value="Genomic_DNA"/>
</dbReference>
<comment type="domain">
    <text evidence="15">IleRS has two distinct active sites: one for aminoacylation and one for editing. The misactivated valine is translocated from the active site to the editing site, which sterically excludes the correctly activated isoleucine. The single editing site contains two valyl binding pockets, one specific for each substrate (Val-AMP or Val-tRNA(Ile)).</text>
</comment>
<dbReference type="HAMAP" id="MF_02003">
    <property type="entry name" value="Ile_tRNA_synth_type2"/>
    <property type="match status" value="1"/>
</dbReference>
<keyword evidence="7 15" id="KW-0479">Metal-binding</keyword>
<dbReference type="InterPro" id="IPR009008">
    <property type="entry name" value="Val/Leu/Ile-tRNA-synth_edit"/>
</dbReference>
<comment type="catalytic activity">
    <reaction evidence="14 15">
        <text>tRNA(Ile) + L-isoleucine + ATP = L-isoleucyl-tRNA(Ile) + AMP + diphosphate</text>
        <dbReference type="Rhea" id="RHEA:11060"/>
        <dbReference type="Rhea" id="RHEA-COMP:9666"/>
        <dbReference type="Rhea" id="RHEA-COMP:9695"/>
        <dbReference type="ChEBI" id="CHEBI:30616"/>
        <dbReference type="ChEBI" id="CHEBI:33019"/>
        <dbReference type="ChEBI" id="CHEBI:58045"/>
        <dbReference type="ChEBI" id="CHEBI:78442"/>
        <dbReference type="ChEBI" id="CHEBI:78528"/>
        <dbReference type="ChEBI" id="CHEBI:456215"/>
        <dbReference type="EC" id="6.1.1.5"/>
    </reaction>
</comment>
<dbReference type="PRINTS" id="PR00984">
    <property type="entry name" value="TRNASYNTHILE"/>
</dbReference>
<evidence type="ECO:0000313" key="19">
    <source>
        <dbReference type="Proteomes" id="UP000294739"/>
    </source>
</evidence>
<feature type="short sequence motif" description="'KMSKS' region" evidence="15">
    <location>
        <begin position="633"/>
        <end position="637"/>
    </location>
</feature>
<dbReference type="Gene3D" id="3.40.50.620">
    <property type="entry name" value="HUPs"/>
    <property type="match status" value="2"/>
</dbReference>
<proteinExistence type="inferred from homology"/>
<evidence type="ECO:0000256" key="15">
    <source>
        <dbReference type="HAMAP-Rule" id="MF_02003"/>
    </source>
</evidence>
<keyword evidence="6 15" id="KW-0436">Ligase</keyword>
<dbReference type="Proteomes" id="UP000294739">
    <property type="component" value="Unassembled WGS sequence"/>
</dbReference>
<dbReference type="Gene3D" id="3.90.740.10">
    <property type="entry name" value="Valyl/Leucyl/Isoleucyl-tRNA synthetase, editing domain"/>
    <property type="match status" value="1"/>
</dbReference>
<dbReference type="EC" id="6.1.1.5" evidence="15"/>
<keyword evidence="10 15" id="KW-0067">ATP-binding</keyword>
<dbReference type="OrthoDB" id="9810365at2"/>
<evidence type="ECO:0000259" key="17">
    <source>
        <dbReference type="Pfam" id="PF08264"/>
    </source>
</evidence>
<evidence type="ECO:0000256" key="5">
    <source>
        <dbReference type="ARBA" id="ARBA00022490"/>
    </source>
</evidence>
<dbReference type="GO" id="GO:0005524">
    <property type="term" value="F:ATP binding"/>
    <property type="evidence" value="ECO:0007669"/>
    <property type="project" value="UniProtKB-UniRule"/>
</dbReference>
<dbReference type="GO" id="GO:0008270">
    <property type="term" value="F:zinc ion binding"/>
    <property type="evidence" value="ECO:0007669"/>
    <property type="project" value="UniProtKB-UniRule"/>
</dbReference>
<dbReference type="AlphaFoldDB" id="A0A4R5CFF0"/>
<dbReference type="InterPro" id="IPR013155">
    <property type="entry name" value="M/V/L/I-tRNA-synth_anticd-bd"/>
</dbReference>
<comment type="subcellular location">
    <subcellularLocation>
        <location evidence="2 15">Cytoplasm</location>
    </subcellularLocation>
</comment>
<keyword evidence="12 15" id="KW-0030">Aminoacyl-tRNA synthetase</keyword>
<sequence length="1089" mass="121128">MTEPTGYREVPAQVDLSALEHDILAFWRDNDVFAQTLKNSEGRPQWTFYEGPPTANGMPGTHHIEARVFKDVFPRYRTMKGYHVPRQAGWDCHGLPVEIAVEKELGFTTKNDIEVYGVAEFNARCRESVLRHVDAFEELTERMGYWVDTSQAYRTMDPSYIQSVWWSLKQIFDNGLLVEDYRVSPYCPRDETALSSHELAQGYETVVDPSVYVRFPLTSGPLAGQASLLVWTTTPWTLVSNTAVAAHPEVTYVAARPAETRSSVEDGDRLAGTSETLVVAEPLLTTVLGDNAQVVASFTGTEMERWTYQRPFELVEFPADAAGGSTASAEKRASTGAHFVVVDTYVTTEDGTGLVHQAPAFGADDLRVCRAYGLPVVNPVRADGTFDPSVPLVGGQFFKHADADLVRDLEQRDLLFRHVPYEHDYPHCWRCHTPLIYYAQPSWYIRTTQVKDALLRENEKTTWYPETIKWGRYGEWLRGNVDWSLSRNRYWGTPLPIWRSDEDPSRMVCVGSLQELSDYAGRDLSELDPHRPYVDDVTFTLPGVPGTFRRVPYVIDVWYDSGSMPFAQFGYPYAPGSAEAFQKSYPAQYICEGLDQTRGWFYTLMAIGTLVFDRSSYENVVCLGLILAEDGRRMSKHLGNIVEPIPLMDEHGADAVRWFMLASGSPWLPRRVGHASLQEIVRKVLLTYWNTASFLSLYGRTAGWRPGSAGAADVPPVASRPVLDRWALSELHRLVRDVDKALDTFDSQAAGARLTAFVDDLSNWYVRRSRRRFWDGDPAALATLHECVETLTRLMAPMVPFVTERVWQDLVVPSVPGAPVSVHAASWPESDDSLIDDALAAEVSLTRRLVELGRAARAESKVRTRQPLSRALVGARGWDTLRPELRSEIADELNVVSVLSLRDVGAAGDRLVDVSAKANFRSLGKRFAKDTPKVAAAVASTDAVALAAALRSDGRAVVVVPSIGDVELGPDDVIVTETPREGWAVAREGETVALDLTLTDELVRAGLVREAVRLVQEARKAAGFEVSDRIELAWSAGEPMATALREHTALLAEEVLATTVHDDLAALDGQPDRTDADLGLTFRLRRTTT</sequence>
<dbReference type="SUPFAM" id="SSF50677">
    <property type="entry name" value="ValRS/IleRS/LeuRS editing domain"/>
    <property type="match status" value="1"/>
</dbReference>
<evidence type="ECO:0000256" key="4">
    <source>
        <dbReference type="ARBA" id="ARBA00011245"/>
    </source>
</evidence>
<comment type="function">
    <text evidence="13 15">Catalyzes the attachment of isoleucine to tRNA(Ile). As IleRS can inadvertently accommodate and process structurally similar amino acids such as valine, to avoid such errors it has two additional distinct tRNA(Ile)-dependent editing activities. One activity is designated as 'pretransfer' editing and involves the hydrolysis of activated Val-AMP. The other activity is designated 'posttransfer' editing and involves deacylation of mischarged Val-tRNA(Ile).</text>
</comment>
<dbReference type="FunCoup" id="A0A4R5CFF0">
    <property type="interactions" value="404"/>
</dbReference>
<dbReference type="InterPro" id="IPR009080">
    <property type="entry name" value="tRNAsynth_Ia_anticodon-bd"/>
</dbReference>
<evidence type="ECO:0000256" key="7">
    <source>
        <dbReference type="ARBA" id="ARBA00022723"/>
    </source>
</evidence>
<dbReference type="GO" id="GO:0005737">
    <property type="term" value="C:cytoplasm"/>
    <property type="evidence" value="ECO:0007669"/>
    <property type="project" value="UniProtKB-SubCell"/>
</dbReference>
<dbReference type="Pfam" id="PF08264">
    <property type="entry name" value="Anticodon_1"/>
    <property type="match status" value="1"/>
</dbReference>
<dbReference type="NCBIfam" id="TIGR00392">
    <property type="entry name" value="ileS"/>
    <property type="match status" value="1"/>
</dbReference>
<organism evidence="18 19">
    <name type="scientific">Jiangella asiatica</name>
    <dbReference type="NCBI Taxonomy" id="2530372"/>
    <lineage>
        <taxon>Bacteria</taxon>
        <taxon>Bacillati</taxon>
        <taxon>Actinomycetota</taxon>
        <taxon>Actinomycetes</taxon>
        <taxon>Jiangellales</taxon>
        <taxon>Jiangellaceae</taxon>
        <taxon>Jiangella</taxon>
    </lineage>
</organism>
<comment type="subunit">
    <text evidence="4 15">Monomer.</text>
</comment>
<evidence type="ECO:0000256" key="10">
    <source>
        <dbReference type="ARBA" id="ARBA00022840"/>
    </source>
</evidence>
<evidence type="ECO:0000256" key="11">
    <source>
        <dbReference type="ARBA" id="ARBA00022917"/>
    </source>
</evidence>
<evidence type="ECO:0000256" key="3">
    <source>
        <dbReference type="ARBA" id="ARBA00007078"/>
    </source>
</evidence>
<evidence type="ECO:0000256" key="2">
    <source>
        <dbReference type="ARBA" id="ARBA00004496"/>
    </source>
</evidence>
<dbReference type="FunFam" id="3.40.50.620:FF:000063">
    <property type="entry name" value="Isoleucine--tRNA ligase"/>
    <property type="match status" value="1"/>
</dbReference>
<dbReference type="FunFam" id="3.40.50.620:FF:000075">
    <property type="entry name" value="Isoleucine--tRNA ligase"/>
    <property type="match status" value="1"/>
</dbReference>
<dbReference type="FunFam" id="3.90.740.10:FF:000016">
    <property type="entry name" value="Isoleucine--tRNA ligase"/>
    <property type="match status" value="1"/>
</dbReference>
<comment type="similarity">
    <text evidence="3 15">Belongs to the class-I aminoacyl-tRNA synthetase family. IleS type 2 subfamily.</text>
</comment>
<feature type="domain" description="Aminoacyl-tRNA synthetase class Ia" evidence="16">
    <location>
        <begin position="23"/>
        <end position="663"/>
    </location>
</feature>